<dbReference type="VEuPathDB" id="TriTrypDB:ADEAN_000782200"/>
<proteinExistence type="inferred from homology"/>
<accession>A0A7G2CML4</accession>
<name>A0A7G2CML4_9TRYP</name>
<dbReference type="InterPro" id="IPR023753">
    <property type="entry name" value="FAD/NAD-binding_dom"/>
</dbReference>
<dbReference type="AlphaFoldDB" id="A0A7G2CML4"/>
<dbReference type="GO" id="GO:0005737">
    <property type="term" value="C:cytoplasm"/>
    <property type="evidence" value="ECO:0007669"/>
    <property type="project" value="TreeGrafter"/>
</dbReference>
<keyword evidence="3" id="KW-0274">FAD</keyword>
<organism evidence="6 7">
    <name type="scientific">Angomonas deanei</name>
    <dbReference type="NCBI Taxonomy" id="59799"/>
    <lineage>
        <taxon>Eukaryota</taxon>
        <taxon>Discoba</taxon>
        <taxon>Euglenozoa</taxon>
        <taxon>Kinetoplastea</taxon>
        <taxon>Metakinetoplastina</taxon>
        <taxon>Trypanosomatida</taxon>
        <taxon>Trypanosomatidae</taxon>
        <taxon>Strigomonadinae</taxon>
        <taxon>Angomonas</taxon>
    </lineage>
</organism>
<protein>
    <submittedName>
        <fullName evidence="6">Pyridine nucleotide-disulphide oxidoreductase, putative</fullName>
    </submittedName>
</protein>
<dbReference type="Proteomes" id="UP000515908">
    <property type="component" value="Chromosome 17"/>
</dbReference>
<dbReference type="GO" id="GO:0050660">
    <property type="term" value="F:flavin adenine dinucleotide binding"/>
    <property type="evidence" value="ECO:0007669"/>
    <property type="project" value="TreeGrafter"/>
</dbReference>
<evidence type="ECO:0000256" key="3">
    <source>
        <dbReference type="ARBA" id="ARBA00022827"/>
    </source>
</evidence>
<evidence type="ECO:0000256" key="4">
    <source>
        <dbReference type="ARBA" id="ARBA00023002"/>
    </source>
</evidence>
<reference evidence="6 7" key="1">
    <citation type="submission" date="2020-08" db="EMBL/GenBank/DDBJ databases">
        <authorList>
            <person name="Newling K."/>
            <person name="Davey J."/>
            <person name="Forrester S."/>
        </authorList>
    </citation>
    <scope>NUCLEOTIDE SEQUENCE [LARGE SCALE GENOMIC DNA]</scope>
    <source>
        <strain evidence="7">Crithidia deanei Carvalho (ATCC PRA-265)</strain>
    </source>
</reference>
<dbReference type="Gene3D" id="3.50.50.100">
    <property type="match status" value="1"/>
</dbReference>
<keyword evidence="4" id="KW-0560">Oxidoreductase</keyword>
<evidence type="ECO:0000256" key="1">
    <source>
        <dbReference type="ARBA" id="ARBA00006442"/>
    </source>
</evidence>
<evidence type="ECO:0000313" key="6">
    <source>
        <dbReference type="EMBL" id="CAD2220307.1"/>
    </source>
</evidence>
<keyword evidence="7" id="KW-1185">Reference proteome</keyword>
<dbReference type="PANTHER" id="PTHR43735:SF3">
    <property type="entry name" value="FERROPTOSIS SUPPRESSOR PROTEIN 1"/>
    <property type="match status" value="1"/>
</dbReference>
<evidence type="ECO:0000259" key="5">
    <source>
        <dbReference type="Pfam" id="PF07992"/>
    </source>
</evidence>
<dbReference type="PRINTS" id="PR00368">
    <property type="entry name" value="FADPNR"/>
</dbReference>
<dbReference type="PANTHER" id="PTHR43735">
    <property type="entry name" value="APOPTOSIS-INDUCING FACTOR 1"/>
    <property type="match status" value="1"/>
</dbReference>
<sequence length="482" mass="53876">MNPAEDVTPVRAVVVGGGYCGSRVAYQLDSMFDVTYIDTKNFFELTNDIIPIIANPWEEGKSEEACRRMMILHRYYLKRTNVLTGKVDGVDDKQVYLKDGRSVPYDLLMVTVGEKKSFPFSTKQRTISGRVQELRHFNEFLQTCNKVAVVGGGPVGVSLAQDLAAARPELDVHLYHSHDELLPSLPGVCRRYALDKLRSNENLTVHLNNRVTEVSGYGGDGKRIDPPAERTPSFWGKLLGWNHSQEDSFIPGGAGPTKYNLTFDRVQYAAREQQSIISQVFLGRKPEVINDGEVVGSGSAEGFDYVFSLSGDTARPVVASGNKPNILKDHETPDGHYRTSTLLQLFNRPNIFVAGRCTNFPITKGYGSSDIQARTLFRELTSIISNPTAAFLHSRDGLQLYRMKVPRLHVRLGVGDGVGCTPWSGGMTAGPAVLEFHQDRNYLIKEFQRPVFYKQQNQSKIKLKIDQWLAHEITDITDFSHC</sequence>
<gene>
    <name evidence="6" type="ORF">ADEAN_000782200</name>
</gene>
<dbReference type="EMBL" id="LR877161">
    <property type="protein sequence ID" value="CAD2220307.1"/>
    <property type="molecule type" value="Genomic_DNA"/>
</dbReference>
<dbReference type="OrthoDB" id="202203at2759"/>
<comment type="similarity">
    <text evidence="1">Belongs to the FAD-dependent oxidoreductase family.</text>
</comment>
<dbReference type="GO" id="GO:0004174">
    <property type="term" value="F:electron-transferring-flavoprotein dehydrogenase activity"/>
    <property type="evidence" value="ECO:0007669"/>
    <property type="project" value="TreeGrafter"/>
</dbReference>
<evidence type="ECO:0000256" key="2">
    <source>
        <dbReference type="ARBA" id="ARBA00022630"/>
    </source>
</evidence>
<keyword evidence="2" id="KW-0285">Flavoprotein</keyword>
<dbReference type="InterPro" id="IPR036188">
    <property type="entry name" value="FAD/NAD-bd_sf"/>
</dbReference>
<evidence type="ECO:0000313" key="7">
    <source>
        <dbReference type="Proteomes" id="UP000515908"/>
    </source>
</evidence>
<dbReference type="SUPFAM" id="SSF51905">
    <property type="entry name" value="FAD/NAD(P)-binding domain"/>
    <property type="match status" value="1"/>
</dbReference>
<feature type="domain" description="FAD/NAD(P)-binding" evidence="5">
    <location>
        <begin position="12"/>
        <end position="218"/>
    </location>
</feature>
<dbReference type="Pfam" id="PF07992">
    <property type="entry name" value="Pyr_redox_2"/>
    <property type="match status" value="1"/>
</dbReference>